<dbReference type="FunFam" id="3.40.50.300:FF:000366">
    <property type="entry name" value="GTPase, IMAP family member 2"/>
    <property type="match status" value="1"/>
</dbReference>
<feature type="compositionally biased region" description="Basic and acidic residues" evidence="3">
    <location>
        <begin position="1047"/>
        <end position="1068"/>
    </location>
</feature>
<evidence type="ECO:0000259" key="4">
    <source>
        <dbReference type="PROSITE" id="PS50853"/>
    </source>
</evidence>
<feature type="domain" description="Fibronectin type-III" evidence="4">
    <location>
        <begin position="681"/>
        <end position="783"/>
    </location>
</feature>
<dbReference type="InterPro" id="IPR052090">
    <property type="entry name" value="Cytolytic_pore-forming_toxin"/>
</dbReference>
<evidence type="ECO:0000259" key="5">
    <source>
        <dbReference type="PROSITE" id="PS51720"/>
    </source>
</evidence>
<dbReference type="CDD" id="cd00063">
    <property type="entry name" value="FN3"/>
    <property type="match status" value="3"/>
</dbReference>
<keyword evidence="7" id="KW-1185">Reference proteome</keyword>
<dbReference type="SUPFAM" id="SSF52540">
    <property type="entry name" value="P-loop containing nucleoside triphosphate hydrolases"/>
    <property type="match status" value="1"/>
</dbReference>
<dbReference type="Pfam" id="PF21109">
    <property type="entry name" value="Stonustoxin_helical"/>
    <property type="match status" value="1"/>
</dbReference>
<dbReference type="Ensembl" id="ENSCPBT00000015612.1">
    <property type="protein sequence ID" value="ENSCPBP00000013143.1"/>
    <property type="gene ID" value="ENSCPBG00000009862.1"/>
</dbReference>
<feature type="region of interest" description="Disordered" evidence="3">
    <location>
        <begin position="1044"/>
        <end position="1092"/>
    </location>
</feature>
<dbReference type="Proteomes" id="UP000694380">
    <property type="component" value="Unplaced"/>
</dbReference>
<dbReference type="Gene3D" id="2.60.40.10">
    <property type="entry name" value="Immunoglobulins"/>
    <property type="match status" value="3"/>
</dbReference>
<evidence type="ECO:0000256" key="3">
    <source>
        <dbReference type="SAM" id="MobiDB-lite"/>
    </source>
</evidence>
<dbReference type="InterPro" id="IPR006703">
    <property type="entry name" value="G_AIG1"/>
</dbReference>
<feature type="domain" description="Fibronectin type-III" evidence="4">
    <location>
        <begin position="1"/>
        <end position="59"/>
    </location>
</feature>
<accession>A0A8C3FSD8</accession>
<sequence length="1122" mass="124775">MSHEGKDEWIDQRTEEKTEFCNVYALRPETPYRFRVSAVCADGAVSDPSEEISISTVKVWANLPVTSLASVENAAIEMPALGRPFQLGMLYDCRTDSIIPGITLLDSAALRKDVDMQKQYKTEFQVIASDTIAAKASALLAGESLKASFLCGLVEMTGSAVYLSDTRKSRHQARVTLQYKMTTRSEHLTMSHLGQQVTYPAVFDQGKATHVVTAVLYGAQAFFVFDREVSSPESIEEIQGKMKLTIEKIPKISEEDGESKMEDKEIEKTEKITCTFYGDFGLENNPVTYQDAIKVYSTLSKLLGANGEKAIPVTVRLYPLIKQDSRGTQLIREISVGLISNVEAVMEHLTELDTRCNDMMKDRTATTFPEIKRKVQQFQALCNQYRQAFQQQLSELLPCIRGGGAEEGALGDILSSKEQSPFNTQQLNEFLDTKEQEMNLVDFYLTVLQNVEVVSSKSELEKIVLSPKHDSVVSFTLTSLHNKEQYLLDLNFWLKRQFLEKIQESAPASSPYEKSNSKQWFEDEEIRRKARKFTKSFLDFTNVNKSQAKTRFIVASVPDEDHPGASIYLYADGELVSPNLEPPSKPLPALMDGIRHDRVQLTFNPAAYGRAAISGYRAEYRIVGQENWMAVDVNNTQETFTVTGLRANTEYQFRYAAVSKPGLSESSDVSDPVKTLPPTSPPAKPRKTIVGSSAITLTWESPSITGDGVSIREYKVEYKEKTGDTSQEGKGKWLERRTGERTESCTIDGLRPETPYRFRVSAVCADGAVSDPSEESSISTLKKDKHLSKSAYYSLNYSPLVPGATGSGPGSGSRRTGESELRIILVGKSGGGKSATGNTILGREEFESVLAATPVTQTCTEGSRTWNGRKIVVIDTPAIFDTKDSDEQTTREISRCMELSSPGPHALVLVTQRGHFTEEDQRAVRRVQEIFGPEAMKYTIVLFTGREDLRSGTLEDYISHLDHLWQLIEQCQGRLCAFNNKAPWAERTAQAEELLTKIADMVERNKDHLVCKAPEKLLREGETDKSENKMGKVEDDMQVDIQEGAQGEEHSPRETGKSCGEKINTAERRKQKAGVSRDPQAGTPAPGEWEQQPAVSALFCVQNEYVSSNLRPTASLSPSLSS</sequence>
<dbReference type="Pfam" id="PF04548">
    <property type="entry name" value="AIG1"/>
    <property type="match status" value="1"/>
</dbReference>
<reference evidence="6" key="2">
    <citation type="submission" date="2025-09" db="UniProtKB">
        <authorList>
            <consortium name="Ensembl"/>
        </authorList>
    </citation>
    <scope>IDENTIFICATION</scope>
</reference>
<reference evidence="6" key="1">
    <citation type="submission" date="2025-08" db="UniProtKB">
        <authorList>
            <consortium name="Ensembl"/>
        </authorList>
    </citation>
    <scope>IDENTIFICATION</scope>
</reference>
<dbReference type="PANTHER" id="PTHR31594">
    <property type="entry name" value="AIG1-TYPE G DOMAIN-CONTAINING PROTEIN"/>
    <property type="match status" value="1"/>
</dbReference>
<dbReference type="PROSITE" id="PS50853">
    <property type="entry name" value="FN3"/>
    <property type="match status" value="3"/>
</dbReference>
<dbReference type="InterPro" id="IPR040581">
    <property type="entry name" value="Thioredoxin_11"/>
</dbReference>
<feature type="domain" description="AIG1-type G" evidence="5">
    <location>
        <begin position="818"/>
        <end position="1019"/>
    </location>
</feature>
<dbReference type="InterPro" id="IPR048997">
    <property type="entry name" value="Stonustoxin-like_helical"/>
</dbReference>
<name>A0A8C3FSD8_CHRPI</name>
<dbReference type="AlphaFoldDB" id="A0A8C3FSD8"/>
<dbReference type="InterPro" id="IPR013783">
    <property type="entry name" value="Ig-like_fold"/>
</dbReference>
<dbReference type="PANTHER" id="PTHR31594:SF16">
    <property type="entry name" value="SI:CH211-281L24.3"/>
    <property type="match status" value="1"/>
</dbReference>
<feature type="domain" description="Fibronectin type-III" evidence="4">
    <location>
        <begin position="582"/>
        <end position="678"/>
    </location>
</feature>
<dbReference type="Pfam" id="PF00041">
    <property type="entry name" value="fn3"/>
    <property type="match status" value="2"/>
</dbReference>
<dbReference type="SMART" id="SM00060">
    <property type="entry name" value="FN3"/>
    <property type="match status" value="2"/>
</dbReference>
<comment type="similarity">
    <text evidence="1">Belongs to the TRAFAC class TrmE-Era-EngA-EngB-Septin-like GTPase superfamily. AIG1/Toc34/Toc159-like paraseptin GTPase family. IAN subfamily.</text>
</comment>
<dbReference type="InterPro" id="IPR036116">
    <property type="entry name" value="FN3_sf"/>
</dbReference>
<dbReference type="GeneTree" id="ENSGT00390000014380"/>
<dbReference type="CDD" id="cd01852">
    <property type="entry name" value="AIG1"/>
    <property type="match status" value="1"/>
</dbReference>
<dbReference type="Pfam" id="PF18078">
    <property type="entry name" value="Thioredoxin_11"/>
    <property type="match status" value="1"/>
</dbReference>
<proteinExistence type="inferred from homology"/>
<feature type="region of interest" description="Disordered" evidence="3">
    <location>
        <begin position="662"/>
        <end position="687"/>
    </location>
</feature>
<dbReference type="InterPro" id="IPR003961">
    <property type="entry name" value="FN3_dom"/>
</dbReference>
<evidence type="ECO:0000256" key="2">
    <source>
        <dbReference type="ARBA" id="ARBA00022741"/>
    </source>
</evidence>
<evidence type="ECO:0000313" key="6">
    <source>
        <dbReference type="Ensembl" id="ENSCPBP00000013143.1"/>
    </source>
</evidence>
<organism evidence="6 7">
    <name type="scientific">Chrysemys picta bellii</name>
    <name type="common">Western painted turtle</name>
    <name type="synonym">Emys bellii</name>
    <dbReference type="NCBI Taxonomy" id="8478"/>
    <lineage>
        <taxon>Eukaryota</taxon>
        <taxon>Metazoa</taxon>
        <taxon>Chordata</taxon>
        <taxon>Craniata</taxon>
        <taxon>Vertebrata</taxon>
        <taxon>Euteleostomi</taxon>
        <taxon>Archelosauria</taxon>
        <taxon>Testudinata</taxon>
        <taxon>Testudines</taxon>
        <taxon>Cryptodira</taxon>
        <taxon>Durocryptodira</taxon>
        <taxon>Testudinoidea</taxon>
        <taxon>Emydidae</taxon>
        <taxon>Chrysemys</taxon>
    </lineage>
</organism>
<evidence type="ECO:0000256" key="1">
    <source>
        <dbReference type="ARBA" id="ARBA00008535"/>
    </source>
</evidence>
<keyword evidence="2" id="KW-0547">Nucleotide-binding</keyword>
<evidence type="ECO:0000313" key="7">
    <source>
        <dbReference type="Proteomes" id="UP000694380"/>
    </source>
</evidence>
<dbReference type="PROSITE" id="PS51720">
    <property type="entry name" value="G_AIG1"/>
    <property type="match status" value="1"/>
</dbReference>
<dbReference type="InterPro" id="IPR027417">
    <property type="entry name" value="P-loop_NTPase"/>
</dbReference>
<dbReference type="Gene3D" id="3.40.50.300">
    <property type="entry name" value="P-loop containing nucleotide triphosphate hydrolases"/>
    <property type="match status" value="1"/>
</dbReference>
<protein>
    <submittedName>
        <fullName evidence="6">Uncharacterized protein</fullName>
    </submittedName>
</protein>
<dbReference type="SUPFAM" id="SSF49265">
    <property type="entry name" value="Fibronectin type III"/>
    <property type="match status" value="2"/>
</dbReference>
<dbReference type="GO" id="GO:0005525">
    <property type="term" value="F:GTP binding"/>
    <property type="evidence" value="ECO:0007669"/>
    <property type="project" value="InterPro"/>
</dbReference>